<dbReference type="AlphaFoldDB" id="A0A1D2M7S6"/>
<evidence type="ECO:0000313" key="2">
    <source>
        <dbReference type="EMBL" id="ODM89018.1"/>
    </source>
</evidence>
<protein>
    <submittedName>
        <fullName evidence="2">Uncharacterized protein</fullName>
    </submittedName>
</protein>
<keyword evidence="3" id="KW-1185">Reference proteome</keyword>
<feature type="region of interest" description="Disordered" evidence="1">
    <location>
        <begin position="1"/>
        <end position="63"/>
    </location>
</feature>
<comment type="caution">
    <text evidence="2">The sequence shown here is derived from an EMBL/GenBank/DDBJ whole genome shotgun (WGS) entry which is preliminary data.</text>
</comment>
<dbReference type="EMBL" id="LJIJ01002973">
    <property type="protein sequence ID" value="ODM89018.1"/>
    <property type="molecule type" value="Genomic_DNA"/>
</dbReference>
<accession>A0A1D2M7S6</accession>
<reference evidence="2 3" key="1">
    <citation type="journal article" date="2016" name="Genome Biol. Evol.">
        <title>Gene Family Evolution Reflects Adaptation to Soil Environmental Stressors in the Genome of the Collembolan Orchesella cincta.</title>
        <authorList>
            <person name="Faddeeva-Vakhrusheva A."/>
            <person name="Derks M.F."/>
            <person name="Anvar S.Y."/>
            <person name="Agamennone V."/>
            <person name="Suring W."/>
            <person name="Smit S."/>
            <person name="van Straalen N.M."/>
            <person name="Roelofs D."/>
        </authorList>
    </citation>
    <scope>NUCLEOTIDE SEQUENCE [LARGE SCALE GENOMIC DNA]</scope>
    <source>
        <tissue evidence="2">Mixed pool</tissue>
    </source>
</reference>
<gene>
    <name evidence="2" type="ORF">Ocin01_17663</name>
</gene>
<organism evidence="2 3">
    <name type="scientific">Orchesella cincta</name>
    <name type="common">Springtail</name>
    <name type="synonym">Podura cincta</name>
    <dbReference type="NCBI Taxonomy" id="48709"/>
    <lineage>
        <taxon>Eukaryota</taxon>
        <taxon>Metazoa</taxon>
        <taxon>Ecdysozoa</taxon>
        <taxon>Arthropoda</taxon>
        <taxon>Hexapoda</taxon>
        <taxon>Collembola</taxon>
        <taxon>Entomobryomorpha</taxon>
        <taxon>Entomobryoidea</taxon>
        <taxon>Orchesellidae</taxon>
        <taxon>Orchesellinae</taxon>
        <taxon>Orchesella</taxon>
    </lineage>
</organism>
<feature type="compositionally biased region" description="Acidic residues" evidence="1">
    <location>
        <begin position="14"/>
        <end position="26"/>
    </location>
</feature>
<evidence type="ECO:0000313" key="3">
    <source>
        <dbReference type="Proteomes" id="UP000094527"/>
    </source>
</evidence>
<feature type="compositionally biased region" description="Acidic residues" evidence="1">
    <location>
        <begin position="41"/>
        <end position="56"/>
    </location>
</feature>
<sequence>MTQFGDNVSREGEYSDEEDEENSEEEASAKMGKLNLKDESESSDENTDECEEEEAVSEEKLSSVMKVAVEEHNKYRRRHGVPDMKPSEEV</sequence>
<feature type="compositionally biased region" description="Basic and acidic residues" evidence="1">
    <location>
        <begin position="80"/>
        <end position="90"/>
    </location>
</feature>
<evidence type="ECO:0000256" key="1">
    <source>
        <dbReference type="SAM" id="MobiDB-lite"/>
    </source>
</evidence>
<dbReference type="Proteomes" id="UP000094527">
    <property type="component" value="Unassembled WGS sequence"/>
</dbReference>
<proteinExistence type="predicted"/>
<feature type="region of interest" description="Disordered" evidence="1">
    <location>
        <begin position="71"/>
        <end position="90"/>
    </location>
</feature>
<name>A0A1D2M7S6_ORCCI</name>